<dbReference type="PROSITE" id="PS50865">
    <property type="entry name" value="ZF_MYND_2"/>
    <property type="match status" value="1"/>
</dbReference>
<gene>
    <name evidence="6" type="ORF">D9758_016701</name>
</gene>
<dbReference type="Proteomes" id="UP000559256">
    <property type="component" value="Unassembled WGS sequence"/>
</dbReference>
<accession>A0A8H5FGF2</accession>
<dbReference type="SUPFAM" id="SSF144232">
    <property type="entry name" value="HIT/MYND zinc finger-like"/>
    <property type="match status" value="1"/>
</dbReference>
<dbReference type="OrthoDB" id="3068872at2759"/>
<evidence type="ECO:0000256" key="2">
    <source>
        <dbReference type="ARBA" id="ARBA00022771"/>
    </source>
</evidence>
<evidence type="ECO:0000256" key="3">
    <source>
        <dbReference type="ARBA" id="ARBA00022833"/>
    </source>
</evidence>
<dbReference type="AlphaFoldDB" id="A0A8H5FGF2"/>
<feature type="domain" description="MYND-type" evidence="5">
    <location>
        <begin position="18"/>
        <end position="63"/>
    </location>
</feature>
<keyword evidence="7" id="KW-1185">Reference proteome</keyword>
<evidence type="ECO:0000256" key="1">
    <source>
        <dbReference type="ARBA" id="ARBA00022723"/>
    </source>
</evidence>
<dbReference type="EMBL" id="JAACJM010000236">
    <property type="protein sequence ID" value="KAF5335861.1"/>
    <property type="molecule type" value="Genomic_DNA"/>
</dbReference>
<dbReference type="GO" id="GO:0008270">
    <property type="term" value="F:zinc ion binding"/>
    <property type="evidence" value="ECO:0007669"/>
    <property type="project" value="UniProtKB-KW"/>
</dbReference>
<dbReference type="Gene3D" id="6.10.140.2220">
    <property type="match status" value="1"/>
</dbReference>
<keyword evidence="3" id="KW-0862">Zinc</keyword>
<sequence length="102" mass="12201">MKEYRREFEELGLVICANSECPNEATPTGHRVRRMRCAQCKTTVYCSRSCQKQDWKRNHRKECESLLDEGLLRLGWTKPDLQFRTWVREKYYTPPVGGKWDD</sequence>
<name>A0A8H5FGF2_9AGAR</name>
<comment type="caution">
    <text evidence="6">The sequence shown here is derived from an EMBL/GenBank/DDBJ whole genome shotgun (WGS) entry which is preliminary data.</text>
</comment>
<evidence type="ECO:0000313" key="7">
    <source>
        <dbReference type="Proteomes" id="UP000559256"/>
    </source>
</evidence>
<keyword evidence="2 4" id="KW-0863">Zinc-finger</keyword>
<evidence type="ECO:0000259" key="5">
    <source>
        <dbReference type="PROSITE" id="PS50865"/>
    </source>
</evidence>
<keyword evidence="1" id="KW-0479">Metal-binding</keyword>
<dbReference type="InterPro" id="IPR002893">
    <property type="entry name" value="Znf_MYND"/>
</dbReference>
<dbReference type="Pfam" id="PF01753">
    <property type="entry name" value="zf-MYND"/>
    <property type="match status" value="1"/>
</dbReference>
<proteinExistence type="predicted"/>
<evidence type="ECO:0000256" key="4">
    <source>
        <dbReference type="PROSITE-ProRule" id="PRU00134"/>
    </source>
</evidence>
<organism evidence="6 7">
    <name type="scientific">Tetrapyrgos nigripes</name>
    <dbReference type="NCBI Taxonomy" id="182062"/>
    <lineage>
        <taxon>Eukaryota</taxon>
        <taxon>Fungi</taxon>
        <taxon>Dikarya</taxon>
        <taxon>Basidiomycota</taxon>
        <taxon>Agaricomycotina</taxon>
        <taxon>Agaricomycetes</taxon>
        <taxon>Agaricomycetidae</taxon>
        <taxon>Agaricales</taxon>
        <taxon>Marasmiineae</taxon>
        <taxon>Marasmiaceae</taxon>
        <taxon>Tetrapyrgos</taxon>
    </lineage>
</organism>
<protein>
    <recommendedName>
        <fullName evidence="5">MYND-type domain-containing protein</fullName>
    </recommendedName>
</protein>
<evidence type="ECO:0000313" key="6">
    <source>
        <dbReference type="EMBL" id="KAF5335861.1"/>
    </source>
</evidence>
<reference evidence="6 7" key="1">
    <citation type="journal article" date="2020" name="ISME J.">
        <title>Uncovering the hidden diversity of litter-decomposition mechanisms in mushroom-forming fungi.</title>
        <authorList>
            <person name="Floudas D."/>
            <person name="Bentzer J."/>
            <person name="Ahren D."/>
            <person name="Johansson T."/>
            <person name="Persson P."/>
            <person name="Tunlid A."/>
        </authorList>
    </citation>
    <scope>NUCLEOTIDE SEQUENCE [LARGE SCALE GENOMIC DNA]</scope>
    <source>
        <strain evidence="6 7">CBS 291.85</strain>
    </source>
</reference>